<dbReference type="InterPro" id="IPR037401">
    <property type="entry name" value="SnoaL-like"/>
</dbReference>
<dbReference type="Gene3D" id="3.10.450.50">
    <property type="match status" value="1"/>
</dbReference>
<dbReference type="Pfam" id="PF12680">
    <property type="entry name" value="SnoaL_2"/>
    <property type="match status" value="1"/>
</dbReference>
<protein>
    <submittedName>
        <fullName evidence="2">Nuclear transport factor 2 family protein</fullName>
    </submittedName>
</protein>
<organism evidence="2 3">
    <name type="scientific">Nocardia amamiensis</name>
    <dbReference type="NCBI Taxonomy" id="404578"/>
    <lineage>
        <taxon>Bacteria</taxon>
        <taxon>Bacillati</taxon>
        <taxon>Actinomycetota</taxon>
        <taxon>Actinomycetes</taxon>
        <taxon>Mycobacteriales</taxon>
        <taxon>Nocardiaceae</taxon>
        <taxon>Nocardia</taxon>
    </lineage>
</organism>
<dbReference type="RefSeq" id="WP_195130578.1">
    <property type="nucleotide sequence ID" value="NZ_JADLQX010000012.1"/>
</dbReference>
<dbReference type="Proteomes" id="UP000702209">
    <property type="component" value="Unassembled WGS sequence"/>
</dbReference>
<gene>
    <name evidence="2" type="ORF">IU459_17335</name>
</gene>
<sequence>MDRAAVQTWVAGYERAWRSAGTEQLGELFAADAGYLVSPWAQPLTGLGALAEFWEEGRDGPDEPFTMRSHIVAVDRDTAVVRVEVEYTRDTPSHWRDLWILRFDDSGRCTWFEEWPFAPGQPDGH</sequence>
<dbReference type="InterPro" id="IPR032710">
    <property type="entry name" value="NTF2-like_dom_sf"/>
</dbReference>
<accession>A0ABS0CWW3</accession>
<dbReference type="EMBL" id="JADLQX010000012">
    <property type="protein sequence ID" value="MBF6299293.1"/>
    <property type="molecule type" value="Genomic_DNA"/>
</dbReference>
<reference evidence="2 3" key="1">
    <citation type="submission" date="2020-10" db="EMBL/GenBank/DDBJ databases">
        <title>Identification of Nocardia species via Next-generation sequencing and recognition of intraspecies genetic diversity.</title>
        <authorList>
            <person name="Li P."/>
            <person name="Li P."/>
            <person name="Lu B."/>
        </authorList>
    </citation>
    <scope>NUCLEOTIDE SEQUENCE [LARGE SCALE GENOMIC DNA]</scope>
    <source>
        <strain evidence="2 3">BJ06-0157</strain>
    </source>
</reference>
<keyword evidence="3" id="KW-1185">Reference proteome</keyword>
<comment type="caution">
    <text evidence="2">The sequence shown here is derived from an EMBL/GenBank/DDBJ whole genome shotgun (WGS) entry which is preliminary data.</text>
</comment>
<feature type="domain" description="SnoaL-like" evidence="1">
    <location>
        <begin position="13"/>
        <end position="109"/>
    </location>
</feature>
<evidence type="ECO:0000313" key="3">
    <source>
        <dbReference type="Proteomes" id="UP000702209"/>
    </source>
</evidence>
<name>A0ABS0CWW3_9NOCA</name>
<dbReference type="SUPFAM" id="SSF54427">
    <property type="entry name" value="NTF2-like"/>
    <property type="match status" value="1"/>
</dbReference>
<proteinExistence type="predicted"/>
<evidence type="ECO:0000313" key="2">
    <source>
        <dbReference type="EMBL" id="MBF6299293.1"/>
    </source>
</evidence>
<evidence type="ECO:0000259" key="1">
    <source>
        <dbReference type="Pfam" id="PF12680"/>
    </source>
</evidence>